<keyword evidence="3" id="KW-1015">Disulfide bond</keyword>
<sequence>MYNKPIIKRTAPIKGSFPLDHENHCKEIMMKYMICLSKNDQLNEKCRSEAKNYFECRMEQNLMAKEDWQQLGYGDVPSKD</sequence>
<evidence type="ECO:0000256" key="2">
    <source>
        <dbReference type="ARBA" id="ARBA00022490"/>
    </source>
</evidence>
<dbReference type="AlphaFoldDB" id="A0A915IN86"/>
<dbReference type="Proteomes" id="UP000887565">
    <property type="component" value="Unplaced"/>
</dbReference>
<keyword evidence="5" id="KW-1185">Reference proteome</keyword>
<evidence type="ECO:0000256" key="1">
    <source>
        <dbReference type="ARBA" id="ARBA00004496"/>
    </source>
</evidence>
<reference evidence="6" key="1">
    <citation type="submission" date="2022-11" db="UniProtKB">
        <authorList>
            <consortium name="WormBaseParasite"/>
        </authorList>
    </citation>
    <scope>IDENTIFICATION</scope>
</reference>
<dbReference type="PROSITE" id="PS51808">
    <property type="entry name" value="CHCH"/>
    <property type="match status" value="1"/>
</dbReference>
<name>A0A915IN86_ROMCU</name>
<dbReference type="PANTHER" id="PTHR21107">
    <property type="entry name" value="CYTOCHROME C OXIDASE ASSEMBLY PROTEIN COX19"/>
    <property type="match status" value="1"/>
</dbReference>
<dbReference type="WBParaSite" id="nRc.2.0.1.t15653-RA">
    <property type="protein sequence ID" value="nRc.2.0.1.t15653-RA"/>
    <property type="gene ID" value="nRc.2.0.1.g15653"/>
</dbReference>
<evidence type="ECO:0000256" key="4">
    <source>
        <dbReference type="ARBA" id="ARBA00038223"/>
    </source>
</evidence>
<organism evidence="5 6">
    <name type="scientific">Romanomermis culicivorax</name>
    <name type="common">Nematode worm</name>
    <dbReference type="NCBI Taxonomy" id="13658"/>
    <lineage>
        <taxon>Eukaryota</taxon>
        <taxon>Metazoa</taxon>
        <taxon>Ecdysozoa</taxon>
        <taxon>Nematoda</taxon>
        <taxon>Enoplea</taxon>
        <taxon>Dorylaimia</taxon>
        <taxon>Mermithida</taxon>
        <taxon>Mermithoidea</taxon>
        <taxon>Mermithidae</taxon>
        <taxon>Romanomermis</taxon>
    </lineage>
</organism>
<protein>
    <submittedName>
        <fullName evidence="6">Cytochrome c oxidase assembly protein COX19</fullName>
    </submittedName>
</protein>
<dbReference type="PANTHER" id="PTHR21107:SF2">
    <property type="entry name" value="CYTOCHROME C OXIDASE ASSEMBLY PROTEIN COX19"/>
    <property type="match status" value="1"/>
</dbReference>
<dbReference type="GO" id="GO:0005758">
    <property type="term" value="C:mitochondrial intermembrane space"/>
    <property type="evidence" value="ECO:0007669"/>
    <property type="project" value="TreeGrafter"/>
</dbReference>
<dbReference type="GO" id="GO:0033617">
    <property type="term" value="P:mitochondrial respiratory chain complex IV assembly"/>
    <property type="evidence" value="ECO:0007669"/>
    <property type="project" value="TreeGrafter"/>
</dbReference>
<accession>A0A915IN86</accession>
<dbReference type="OMA" id="GTNDEAC"/>
<keyword evidence="2" id="KW-0963">Cytoplasm</keyword>
<evidence type="ECO:0000313" key="6">
    <source>
        <dbReference type="WBParaSite" id="nRc.2.0.1.t15653-RA"/>
    </source>
</evidence>
<evidence type="ECO:0000313" key="5">
    <source>
        <dbReference type="Proteomes" id="UP000887565"/>
    </source>
</evidence>
<dbReference type="InterPro" id="IPR051383">
    <property type="entry name" value="COX19"/>
</dbReference>
<comment type="similarity">
    <text evidence="4">Belongs to the COX19 family.</text>
</comment>
<proteinExistence type="inferred from homology"/>
<comment type="subcellular location">
    <subcellularLocation>
        <location evidence="1">Cytoplasm</location>
    </subcellularLocation>
</comment>
<evidence type="ECO:0000256" key="3">
    <source>
        <dbReference type="ARBA" id="ARBA00023157"/>
    </source>
</evidence>